<organism evidence="1 2">
    <name type="scientific">Pistacia integerrima</name>
    <dbReference type="NCBI Taxonomy" id="434235"/>
    <lineage>
        <taxon>Eukaryota</taxon>
        <taxon>Viridiplantae</taxon>
        <taxon>Streptophyta</taxon>
        <taxon>Embryophyta</taxon>
        <taxon>Tracheophyta</taxon>
        <taxon>Spermatophyta</taxon>
        <taxon>Magnoliopsida</taxon>
        <taxon>eudicotyledons</taxon>
        <taxon>Gunneridae</taxon>
        <taxon>Pentapetalae</taxon>
        <taxon>rosids</taxon>
        <taxon>malvids</taxon>
        <taxon>Sapindales</taxon>
        <taxon>Anacardiaceae</taxon>
        <taxon>Pistacia</taxon>
    </lineage>
</organism>
<name>A0ACC0YW64_9ROSI</name>
<reference evidence="2" key="1">
    <citation type="journal article" date="2023" name="G3 (Bethesda)">
        <title>Genome assembly and association tests identify interacting loci associated with vigor, precocity, and sex in interspecific pistachio rootstocks.</title>
        <authorList>
            <person name="Palmer W."/>
            <person name="Jacygrad E."/>
            <person name="Sagayaradj S."/>
            <person name="Cavanaugh K."/>
            <person name="Han R."/>
            <person name="Bertier L."/>
            <person name="Beede B."/>
            <person name="Kafkas S."/>
            <person name="Golino D."/>
            <person name="Preece J."/>
            <person name="Michelmore R."/>
        </authorList>
    </citation>
    <scope>NUCLEOTIDE SEQUENCE [LARGE SCALE GENOMIC DNA]</scope>
</reference>
<gene>
    <name evidence="1" type="ORF">Pint_17702</name>
</gene>
<dbReference type="Proteomes" id="UP001163603">
    <property type="component" value="Chromosome 4"/>
</dbReference>
<evidence type="ECO:0000313" key="1">
    <source>
        <dbReference type="EMBL" id="KAJ0042644.1"/>
    </source>
</evidence>
<keyword evidence="2" id="KW-1185">Reference proteome</keyword>
<evidence type="ECO:0000313" key="2">
    <source>
        <dbReference type="Proteomes" id="UP001163603"/>
    </source>
</evidence>
<protein>
    <submittedName>
        <fullName evidence="1">Uncharacterized protein</fullName>
    </submittedName>
</protein>
<sequence>MKRVPRIKFPQRHKQSPSSGSASQSTSTNGSTDKNLSSRSSSDVPAPPINTAVGGKASLQPKRTPVSEKEIEAILGQGVKHQTGFNIVSVHSSLDLRFIVVWEVASDLRIGMLY</sequence>
<dbReference type="EMBL" id="CM047739">
    <property type="protein sequence ID" value="KAJ0042644.1"/>
    <property type="molecule type" value="Genomic_DNA"/>
</dbReference>
<accession>A0ACC0YW64</accession>
<proteinExistence type="predicted"/>
<comment type="caution">
    <text evidence="1">The sequence shown here is derived from an EMBL/GenBank/DDBJ whole genome shotgun (WGS) entry which is preliminary data.</text>
</comment>